<organism evidence="5 6">
    <name type="scientific">Microlunatus elymi</name>
    <dbReference type="NCBI Taxonomy" id="2596828"/>
    <lineage>
        <taxon>Bacteria</taxon>
        <taxon>Bacillati</taxon>
        <taxon>Actinomycetota</taxon>
        <taxon>Actinomycetes</taxon>
        <taxon>Propionibacteriales</taxon>
        <taxon>Propionibacteriaceae</taxon>
        <taxon>Microlunatus</taxon>
    </lineage>
</organism>
<dbReference type="GO" id="GO:0008237">
    <property type="term" value="F:metallopeptidase activity"/>
    <property type="evidence" value="ECO:0007669"/>
    <property type="project" value="InterPro"/>
</dbReference>
<feature type="region of interest" description="Disordered" evidence="1">
    <location>
        <begin position="1"/>
        <end position="40"/>
    </location>
</feature>
<dbReference type="SUPFAM" id="SSF55486">
    <property type="entry name" value="Metalloproteases ('zincins'), catalytic domain"/>
    <property type="match status" value="1"/>
</dbReference>
<dbReference type="AlphaFoldDB" id="A0A516PYE2"/>
<name>A0A516PYE2_9ACTN</name>
<dbReference type="Proteomes" id="UP000319263">
    <property type="component" value="Chromosome"/>
</dbReference>
<evidence type="ECO:0000313" key="5">
    <source>
        <dbReference type="EMBL" id="QDP96183.1"/>
    </source>
</evidence>
<dbReference type="EMBL" id="CP041692">
    <property type="protein sequence ID" value="QDP96183.1"/>
    <property type="molecule type" value="Genomic_DNA"/>
</dbReference>
<dbReference type="InterPro" id="IPR045357">
    <property type="entry name" value="Aminopeptidase_N-like_N"/>
</dbReference>
<dbReference type="Pfam" id="PF17900">
    <property type="entry name" value="Peptidase_M1_N"/>
    <property type="match status" value="1"/>
</dbReference>
<evidence type="ECO:0000313" key="6">
    <source>
        <dbReference type="Proteomes" id="UP000319263"/>
    </source>
</evidence>
<gene>
    <name evidence="5" type="ORF">FOE78_09945</name>
</gene>
<dbReference type="SUPFAM" id="SSF63737">
    <property type="entry name" value="Leukotriene A4 hydrolase N-terminal domain"/>
    <property type="match status" value="1"/>
</dbReference>
<dbReference type="GO" id="GO:0008270">
    <property type="term" value="F:zinc ion binding"/>
    <property type="evidence" value="ECO:0007669"/>
    <property type="project" value="InterPro"/>
</dbReference>
<dbReference type="Gene3D" id="2.60.40.1730">
    <property type="entry name" value="tricorn interacting facor f3 domain"/>
    <property type="match status" value="1"/>
</dbReference>
<keyword evidence="2" id="KW-1133">Transmembrane helix</keyword>
<evidence type="ECO:0000256" key="1">
    <source>
        <dbReference type="SAM" id="MobiDB-lite"/>
    </source>
</evidence>
<accession>A0A516PYE2</accession>
<dbReference type="Pfam" id="PF01433">
    <property type="entry name" value="Peptidase_M1"/>
    <property type="match status" value="1"/>
</dbReference>
<dbReference type="RefSeq" id="WP_143986149.1">
    <property type="nucleotide sequence ID" value="NZ_CP041692.1"/>
</dbReference>
<dbReference type="InterPro" id="IPR014782">
    <property type="entry name" value="Peptidase_M1_dom"/>
</dbReference>
<proteinExistence type="predicted"/>
<evidence type="ECO:0000256" key="2">
    <source>
        <dbReference type="SAM" id="Phobius"/>
    </source>
</evidence>
<feature type="compositionally biased region" description="Basic and acidic residues" evidence="1">
    <location>
        <begin position="26"/>
        <end position="40"/>
    </location>
</feature>
<feature type="domain" description="Peptidase M1 membrane alanine aminopeptidase" evidence="3">
    <location>
        <begin position="379"/>
        <end position="522"/>
    </location>
</feature>
<dbReference type="PANTHER" id="PTHR11533">
    <property type="entry name" value="PROTEASE M1 ZINC METALLOPROTEASE"/>
    <property type="match status" value="1"/>
</dbReference>
<dbReference type="InterPro" id="IPR042097">
    <property type="entry name" value="Aminopeptidase_N-like_N_sf"/>
</dbReference>
<keyword evidence="2" id="KW-0812">Transmembrane</keyword>
<dbReference type="CDD" id="cd09603">
    <property type="entry name" value="M1_APN_like"/>
    <property type="match status" value="1"/>
</dbReference>
<dbReference type="Gene3D" id="1.10.390.10">
    <property type="entry name" value="Neutral Protease Domain 2"/>
    <property type="match status" value="1"/>
</dbReference>
<dbReference type="InterPro" id="IPR050344">
    <property type="entry name" value="Peptidase_M1_aminopeptidases"/>
</dbReference>
<feature type="transmembrane region" description="Helical" evidence="2">
    <location>
        <begin position="46"/>
        <end position="69"/>
    </location>
</feature>
<reference evidence="5 6" key="1">
    <citation type="submission" date="2019-07" db="EMBL/GenBank/DDBJ databases">
        <title>Microlunatus dokdonensis sp. nov. isolated from the rhizospheric soil of the wild plant Elymus tsukushiensis.</title>
        <authorList>
            <person name="Ghim S.-Y."/>
            <person name="Hwang Y.-J."/>
            <person name="Son J.-S."/>
            <person name="Shin J.-H."/>
        </authorList>
    </citation>
    <scope>NUCLEOTIDE SEQUENCE [LARGE SCALE GENOMIC DNA]</scope>
    <source>
        <strain evidence="5 6">KUDC0627</strain>
    </source>
</reference>
<feature type="region of interest" description="Disordered" evidence="1">
    <location>
        <begin position="79"/>
        <end position="99"/>
    </location>
</feature>
<protein>
    <submittedName>
        <fullName evidence="5">M1 family metallopeptidase</fullName>
    </submittedName>
</protein>
<keyword evidence="6" id="KW-1185">Reference proteome</keyword>
<evidence type="ECO:0000259" key="4">
    <source>
        <dbReference type="Pfam" id="PF17900"/>
    </source>
</evidence>
<dbReference type="KEGG" id="mik:FOE78_09945"/>
<keyword evidence="2" id="KW-0472">Membrane</keyword>
<sequence length="538" mass="60253">MSSDDPLNTRRPARTFGRPPPQPVRPAHDQQPADHGRHTIHEGWSWTSGIMIISLVVIMIVALAVIPFVSRTLDRNAHSYGPVEPVDPGSRNDGSSGAGDPYYPYYGNGGYDVQKYAIDVSWRPQSQALVGRTTITARAEHRLDSFYLDLVLPVSAVIVGDAAAEFARESPYDVKITPKRSLRAGKPFTVIVSYAGNPADYKINNSTPWYVTGDEVTAAGEPEGAAWWYPSNDYPDDPATYQVTITVPAGMEAISNGRLASFTHVDGNRGGAYDRWRWVTDQTMDTYQSFISIGQYEIKKGTADGMPYLYAVSDQLPKETRQKAFANLARTPEIVAQLASYWGTYPYHQLGGIVPAHRLWYDGLEAATRPVYAARAIASDDATDLITHEQAHMWFGDTVTMEQWNDIFDNEAYASFSVWLRAERTGGRSADDQLNADYDRLKDNQAFWRIPMNDPGKDHLFDAVYYRGPMTLQALRNVIGDDAFFRLSRQWVQRREPSSLEDWMAAAQQQTTIDLTPFFTAWIYAETVPARTAANGFR</sequence>
<dbReference type="InterPro" id="IPR027268">
    <property type="entry name" value="Peptidase_M4/M1_CTD_sf"/>
</dbReference>
<feature type="domain" description="Aminopeptidase N-like N-terminal" evidence="4">
    <location>
        <begin position="115"/>
        <end position="287"/>
    </location>
</feature>
<evidence type="ECO:0000259" key="3">
    <source>
        <dbReference type="Pfam" id="PF01433"/>
    </source>
</evidence>
<dbReference type="OrthoDB" id="3885507at2"/>